<gene>
    <name evidence="1" type="ORF">CIB84_017159</name>
</gene>
<dbReference type="AlphaFoldDB" id="A0A2P4S4Q2"/>
<dbReference type="EMBL" id="PPHD01109488">
    <property type="protein sequence ID" value="POI19096.1"/>
    <property type="molecule type" value="Genomic_DNA"/>
</dbReference>
<dbReference type="Proteomes" id="UP000237246">
    <property type="component" value="Unassembled WGS sequence"/>
</dbReference>
<name>A0A2P4S4Q2_BAMTH</name>
<evidence type="ECO:0000313" key="1">
    <source>
        <dbReference type="EMBL" id="POI19096.1"/>
    </source>
</evidence>
<proteinExistence type="predicted"/>
<keyword evidence="2" id="KW-1185">Reference proteome</keyword>
<organism evidence="1 2">
    <name type="scientific">Bambusicola thoracicus</name>
    <name type="common">Chinese bamboo-partridge</name>
    <name type="synonym">Perdix thoracica</name>
    <dbReference type="NCBI Taxonomy" id="9083"/>
    <lineage>
        <taxon>Eukaryota</taxon>
        <taxon>Metazoa</taxon>
        <taxon>Chordata</taxon>
        <taxon>Craniata</taxon>
        <taxon>Vertebrata</taxon>
        <taxon>Euteleostomi</taxon>
        <taxon>Archelosauria</taxon>
        <taxon>Archosauria</taxon>
        <taxon>Dinosauria</taxon>
        <taxon>Saurischia</taxon>
        <taxon>Theropoda</taxon>
        <taxon>Coelurosauria</taxon>
        <taxon>Aves</taxon>
        <taxon>Neognathae</taxon>
        <taxon>Galloanserae</taxon>
        <taxon>Galliformes</taxon>
        <taxon>Phasianidae</taxon>
        <taxon>Perdicinae</taxon>
        <taxon>Bambusicola</taxon>
    </lineage>
</organism>
<accession>A0A2P4S4Q2</accession>
<sequence>MRTRTDAGGRSECPTQRCS</sequence>
<reference evidence="1 2" key="1">
    <citation type="submission" date="2018-01" db="EMBL/GenBank/DDBJ databases">
        <title>Comparison of the Chinese Bamboo Partridge and Red Junglefowl genome sequences highlights the importance of demography in genome evolution.</title>
        <authorList>
            <person name="Tiley G.P."/>
            <person name="Kimball R.T."/>
            <person name="Braun E.L."/>
            <person name="Burleigh J.G."/>
        </authorList>
    </citation>
    <scope>NUCLEOTIDE SEQUENCE [LARGE SCALE GENOMIC DNA]</scope>
    <source>
        <strain evidence="1">RTK389</strain>
        <tissue evidence="1">Blood</tissue>
    </source>
</reference>
<evidence type="ECO:0000313" key="2">
    <source>
        <dbReference type="Proteomes" id="UP000237246"/>
    </source>
</evidence>
<comment type="caution">
    <text evidence="1">The sequence shown here is derived from an EMBL/GenBank/DDBJ whole genome shotgun (WGS) entry which is preliminary data.</text>
</comment>
<protein>
    <submittedName>
        <fullName evidence="1">Uncharacterized protein</fullName>
    </submittedName>
</protein>